<dbReference type="PANTHER" id="PTHR38782:SF1">
    <property type="entry name" value="SIGMA-E FACTOR REGULATORY PROTEIN RSEB"/>
    <property type="match status" value="1"/>
</dbReference>
<dbReference type="Proteomes" id="UP000249046">
    <property type="component" value="Unassembled WGS sequence"/>
</dbReference>
<dbReference type="PANTHER" id="PTHR38782">
    <property type="match status" value="1"/>
</dbReference>
<dbReference type="Gene3D" id="3.30.200.100">
    <property type="entry name" value="MucB/RseB, C-terminal domain"/>
    <property type="match status" value="1"/>
</dbReference>
<keyword evidence="3" id="KW-0732">Signal</keyword>
<dbReference type="Pfam" id="PF17188">
    <property type="entry name" value="MucB_RseB_C"/>
    <property type="match status" value="1"/>
</dbReference>
<dbReference type="EMBL" id="QFPO01000005">
    <property type="protein sequence ID" value="PZQ16313.1"/>
    <property type="molecule type" value="Genomic_DNA"/>
</dbReference>
<evidence type="ECO:0000313" key="7">
    <source>
        <dbReference type="EMBL" id="PZQ16313.1"/>
    </source>
</evidence>
<dbReference type="Pfam" id="PF03888">
    <property type="entry name" value="MucB_RseB"/>
    <property type="match status" value="1"/>
</dbReference>
<gene>
    <name evidence="7" type="ORF">DI564_06665</name>
</gene>
<dbReference type="GO" id="GO:0045152">
    <property type="term" value="F:antisigma factor binding"/>
    <property type="evidence" value="ECO:0007669"/>
    <property type="project" value="TreeGrafter"/>
</dbReference>
<evidence type="ECO:0000259" key="6">
    <source>
        <dbReference type="Pfam" id="PF17188"/>
    </source>
</evidence>
<evidence type="ECO:0000259" key="5">
    <source>
        <dbReference type="Pfam" id="PF03888"/>
    </source>
</evidence>
<evidence type="ECO:0000256" key="1">
    <source>
        <dbReference type="ARBA" id="ARBA00004418"/>
    </source>
</evidence>
<protein>
    <recommendedName>
        <fullName evidence="9">Negative regulator of sigma E activity</fullName>
    </recommendedName>
</protein>
<proteinExistence type="inferred from homology"/>
<dbReference type="InterPro" id="IPR005588">
    <property type="entry name" value="MucB_RseB"/>
</dbReference>
<dbReference type="InterPro" id="IPR033434">
    <property type="entry name" value="MucB/RseB_N"/>
</dbReference>
<organism evidence="7 8">
    <name type="scientific">Rhodanobacter denitrificans</name>
    <dbReference type="NCBI Taxonomy" id="666685"/>
    <lineage>
        <taxon>Bacteria</taxon>
        <taxon>Pseudomonadati</taxon>
        <taxon>Pseudomonadota</taxon>
        <taxon>Gammaproteobacteria</taxon>
        <taxon>Lysobacterales</taxon>
        <taxon>Rhodanobacteraceae</taxon>
        <taxon>Rhodanobacter</taxon>
    </lineage>
</organism>
<dbReference type="InterPro" id="IPR033436">
    <property type="entry name" value="MucB/RseB_C"/>
</dbReference>
<feature type="domain" description="MucB/RseB C-terminal" evidence="6">
    <location>
        <begin position="227"/>
        <end position="317"/>
    </location>
</feature>
<reference evidence="7 8" key="1">
    <citation type="submission" date="2017-08" db="EMBL/GenBank/DDBJ databases">
        <title>Infants hospitalized years apart are colonized by the same room-sourced microbial strains.</title>
        <authorList>
            <person name="Brooks B."/>
            <person name="Olm M.R."/>
            <person name="Firek B.A."/>
            <person name="Baker R."/>
            <person name="Thomas B.C."/>
            <person name="Morowitz M.J."/>
            <person name="Banfield J.F."/>
        </authorList>
    </citation>
    <scope>NUCLEOTIDE SEQUENCE [LARGE SCALE GENOMIC DNA]</scope>
    <source>
        <strain evidence="7">S2_005_003_R2_42</strain>
    </source>
</reference>
<dbReference type="GO" id="GO:0030288">
    <property type="term" value="C:outer membrane-bounded periplasmic space"/>
    <property type="evidence" value="ECO:0007669"/>
    <property type="project" value="TreeGrafter"/>
</dbReference>
<sequence>MQTMTFRDGLRRAWTAGLIVWSIAATLASAQDVEAPELLSRMNAAMRDLDYHGALIYQHGSRIDSLRLFHMGGENERERLVSLSGPRNEIIRAGNTVTCIQGTRVPTVFPTARQQLLPLLPDTGDERYRLSYSTRLAGTDRVAGYEARIVEIVPRDAYRYGYRLWIERDSHALLRAAMVGSDQRLLEQFMFVNLTLGAPSAADLLPSRPIDQATTPTEEPLLRDGGRWQLGDLPAGFTLSGRHRPADGGPDAEHLVISDGLVSVSVYVERRTGDSPETDVAMSRGVLSVYTRIVDPWRITALGNAPKETIEKIALSVGSVASPR</sequence>
<evidence type="ECO:0000313" key="8">
    <source>
        <dbReference type="Proteomes" id="UP000249046"/>
    </source>
</evidence>
<dbReference type="CDD" id="cd16327">
    <property type="entry name" value="RseB"/>
    <property type="match status" value="1"/>
</dbReference>
<evidence type="ECO:0008006" key="9">
    <source>
        <dbReference type="Google" id="ProtNLM"/>
    </source>
</evidence>
<evidence type="ECO:0000256" key="3">
    <source>
        <dbReference type="ARBA" id="ARBA00022729"/>
    </source>
</evidence>
<name>A0A2W5MFN9_9GAMM</name>
<evidence type="ECO:0000256" key="2">
    <source>
        <dbReference type="ARBA" id="ARBA00008150"/>
    </source>
</evidence>
<accession>A0A2W5MFN9</accession>
<dbReference type="PIRSF" id="PIRSF005427">
    <property type="entry name" value="RseB"/>
    <property type="match status" value="1"/>
</dbReference>
<keyword evidence="4" id="KW-0574">Periplasm</keyword>
<dbReference type="GO" id="GO:0032885">
    <property type="term" value="P:regulation of polysaccharide biosynthetic process"/>
    <property type="evidence" value="ECO:0007669"/>
    <property type="project" value="TreeGrafter"/>
</dbReference>
<dbReference type="AlphaFoldDB" id="A0A2W5MFN9"/>
<comment type="similarity">
    <text evidence="2">Belongs to the RseB family.</text>
</comment>
<evidence type="ECO:0000256" key="4">
    <source>
        <dbReference type="ARBA" id="ARBA00022764"/>
    </source>
</evidence>
<dbReference type="InterPro" id="IPR038484">
    <property type="entry name" value="MucB/RseB_C_sf"/>
</dbReference>
<dbReference type="Gene3D" id="2.50.20.10">
    <property type="entry name" value="Lipoprotein localisation LolA/LolB/LppX"/>
    <property type="match status" value="1"/>
</dbReference>
<comment type="subcellular location">
    <subcellularLocation>
        <location evidence="1">Periplasm</location>
    </subcellularLocation>
</comment>
<comment type="caution">
    <text evidence="7">The sequence shown here is derived from an EMBL/GenBank/DDBJ whole genome shotgun (WGS) entry which is preliminary data.</text>
</comment>
<feature type="domain" description="MucB/RseB N-terminal" evidence="5">
    <location>
        <begin position="35"/>
        <end position="206"/>
    </location>
</feature>